<dbReference type="EMBL" id="SDMR01000002">
    <property type="protein sequence ID" value="TBT96037.1"/>
    <property type="molecule type" value="Genomic_DNA"/>
</dbReference>
<dbReference type="RefSeq" id="WP_131171152.1">
    <property type="nucleotide sequence ID" value="NZ_FXTL01000002.1"/>
</dbReference>
<keyword evidence="1" id="KW-0812">Transmembrane</keyword>
<keyword evidence="1" id="KW-1133">Transmembrane helix</keyword>
<keyword evidence="3" id="KW-1185">Reference proteome</keyword>
<comment type="caution">
    <text evidence="2">The sequence shown here is derived from an EMBL/GenBank/DDBJ whole genome shotgun (WGS) entry which is preliminary data.</text>
</comment>
<reference evidence="2 3" key="1">
    <citation type="submission" date="2019-01" db="EMBL/GenBank/DDBJ databases">
        <title>Lactibacter flavus gen. nov., sp. nov., a novel bacterium of the family Propionibacteriaceae isolated from raw milk and dairy products.</title>
        <authorList>
            <person name="Huptas C."/>
            <person name="Wenning M."/>
            <person name="Breitenwieser F."/>
            <person name="Doll E."/>
            <person name="Von Neubeck M."/>
            <person name="Busse H.-J."/>
            <person name="Scherer S."/>
        </authorList>
    </citation>
    <scope>NUCLEOTIDE SEQUENCE [LARGE SCALE GENOMIC DNA]</scope>
    <source>
        <strain evidence="2 3">DSM 22130</strain>
    </source>
</reference>
<evidence type="ECO:0000256" key="1">
    <source>
        <dbReference type="SAM" id="Phobius"/>
    </source>
</evidence>
<evidence type="ECO:0000313" key="2">
    <source>
        <dbReference type="EMBL" id="TBT96037.1"/>
    </source>
</evidence>
<accession>A0A4Q9KN73</accession>
<proteinExistence type="predicted"/>
<protein>
    <submittedName>
        <fullName evidence="2">Uncharacterized protein</fullName>
    </submittedName>
</protein>
<feature type="transmembrane region" description="Helical" evidence="1">
    <location>
        <begin position="42"/>
        <end position="67"/>
    </location>
</feature>
<name>A0A4Q9KN73_PROTD</name>
<keyword evidence="1" id="KW-0472">Membrane</keyword>
<sequence>MVPVNLAPTFVNEGAPQHEADTVRVVRLADPAPRYEWTSRGLAVMLAMVTLVVVAMTTTLVSSFLAVSDAPISGQVAAAGIVAEAAIGR</sequence>
<organism evidence="2 3">
    <name type="scientific">Propioniciclava tarda</name>
    <dbReference type="NCBI Taxonomy" id="433330"/>
    <lineage>
        <taxon>Bacteria</taxon>
        <taxon>Bacillati</taxon>
        <taxon>Actinomycetota</taxon>
        <taxon>Actinomycetes</taxon>
        <taxon>Propionibacteriales</taxon>
        <taxon>Propionibacteriaceae</taxon>
        <taxon>Propioniciclava</taxon>
    </lineage>
</organism>
<dbReference type="AlphaFoldDB" id="A0A4Q9KN73"/>
<dbReference type="Proteomes" id="UP000291933">
    <property type="component" value="Unassembled WGS sequence"/>
</dbReference>
<evidence type="ECO:0000313" key="3">
    <source>
        <dbReference type="Proteomes" id="UP000291933"/>
    </source>
</evidence>
<gene>
    <name evidence="2" type="ORF">ET996_03490</name>
</gene>